<dbReference type="Gramene" id="TraesARI7A03G03951530.1">
    <property type="protein sequence ID" value="TraesARI7A03G03951530.1.CDS1"/>
    <property type="gene ID" value="TraesARI7A03G03951530"/>
</dbReference>
<evidence type="ECO:0000256" key="1">
    <source>
        <dbReference type="SAM" id="MobiDB-lite"/>
    </source>
</evidence>
<keyword evidence="4" id="KW-1185">Reference proteome</keyword>
<feature type="transmembrane region" description="Helical" evidence="2">
    <location>
        <begin position="85"/>
        <end position="104"/>
    </location>
</feature>
<evidence type="ECO:0000313" key="3">
    <source>
        <dbReference type="EnsemblPlants" id="TraesCS7A02G410800.1.cds1"/>
    </source>
</evidence>
<dbReference type="Gramene" id="TraesJAG7A03G03959600.1">
    <property type="protein sequence ID" value="TraesJAG7A03G03959600.1.CDS1"/>
    <property type="gene ID" value="TraesJAG7A03G03959600"/>
</dbReference>
<proteinExistence type="predicted"/>
<dbReference type="Gramene" id="TraesROB_scaffold_152990_01G000100.1">
    <property type="protein sequence ID" value="TraesROB_scaffold_152990_01G000100.1"/>
    <property type="gene ID" value="TraesROB_scaffold_152990_01G000100"/>
</dbReference>
<dbReference type="Gramene" id="TraesNOR7A03G04021160.1">
    <property type="protein sequence ID" value="TraesNOR7A03G04021160.1.CDS1"/>
    <property type="gene ID" value="TraesNOR7A03G04021160"/>
</dbReference>
<feature type="region of interest" description="Disordered" evidence="1">
    <location>
        <begin position="26"/>
        <end position="46"/>
    </location>
</feature>
<evidence type="ECO:0000313" key="4">
    <source>
        <dbReference type="Proteomes" id="UP000019116"/>
    </source>
</evidence>
<dbReference type="Gramene" id="TraesCAD_scaffold_109651_01G000100.1">
    <property type="protein sequence ID" value="TraesCAD_scaffold_109651_01G000100.1"/>
    <property type="gene ID" value="TraesCAD_scaffold_109651_01G000100"/>
</dbReference>
<dbReference type="Gramene" id="TraesRN7A0100982100.1">
    <property type="protein sequence ID" value="TraesRN7A0100982100.1"/>
    <property type="gene ID" value="TraesRN7A0100982100"/>
</dbReference>
<dbReference type="Gramene" id="TraesLAC7A03G03931510.1">
    <property type="protein sequence ID" value="TraesLAC7A03G03931510.1.CDS1"/>
    <property type="gene ID" value="TraesLAC7A03G03931510"/>
</dbReference>
<reference evidence="3" key="2">
    <citation type="submission" date="2018-10" db="UniProtKB">
        <authorList>
            <consortium name="EnsemblPlants"/>
        </authorList>
    </citation>
    <scope>IDENTIFICATION</scope>
</reference>
<name>A0A3B6RNP2_WHEAT</name>
<dbReference type="Gramene" id="TraesLDM7A03G03981010.1">
    <property type="protein sequence ID" value="TraesLDM7A03G03981010.1.CDS1"/>
    <property type="gene ID" value="TraesLDM7A03G03981010"/>
</dbReference>
<dbReference type="Gramene" id="TraesSTA7A03G03973020.1">
    <property type="protein sequence ID" value="TraesSTA7A03G03973020.1.CDS1"/>
    <property type="gene ID" value="TraesSTA7A03G03973020"/>
</dbReference>
<dbReference type="AlphaFoldDB" id="A0A3B6RNP2"/>
<accession>A0A3B6RNP2</accession>
<dbReference type="Gramene" id="TraesCS7A03G0995100.1">
    <property type="protein sequence ID" value="TraesCS7A03G0995100.1.CDS1"/>
    <property type="gene ID" value="TraesCS7A03G0995100"/>
</dbReference>
<dbReference type="Gramene" id="TraesSYM7A03G03931610.1">
    <property type="protein sequence ID" value="TraesSYM7A03G03931610.1.CDS1"/>
    <property type="gene ID" value="TraesSYM7A03G03931610"/>
</dbReference>
<feature type="transmembrane region" description="Helical" evidence="2">
    <location>
        <begin position="58"/>
        <end position="79"/>
    </location>
</feature>
<sequence length="127" mass="14426">MAAKPEATAAAGKEPCPCSVVWTRSPAAAAKHKRRQRSSKHRKEAARYKKRCEEFERLAKYWTLYVVLAAVFVLAALCLRHWSSLAAQVCAVMAAGWMLGVARVTTLLRRVFSRDDLFRPDYDEPWD</sequence>
<dbReference type="Gramene" id="TraesMAC7A03G03976280.1">
    <property type="protein sequence ID" value="TraesMAC7A03G03976280.1.CDS1"/>
    <property type="gene ID" value="TraesMAC7A03G03976280"/>
</dbReference>
<dbReference type="Gramene" id="TraesPARA_EIv1.0_2324300.1">
    <property type="protein sequence ID" value="TraesPARA_EIv1.0_2324300.1.CDS1"/>
    <property type="gene ID" value="TraesPARA_EIv1.0_2324300"/>
</dbReference>
<keyword evidence="2" id="KW-1133">Transmembrane helix</keyword>
<organism evidence="3">
    <name type="scientific">Triticum aestivum</name>
    <name type="common">Wheat</name>
    <dbReference type="NCBI Taxonomy" id="4565"/>
    <lineage>
        <taxon>Eukaryota</taxon>
        <taxon>Viridiplantae</taxon>
        <taxon>Streptophyta</taxon>
        <taxon>Embryophyta</taxon>
        <taxon>Tracheophyta</taxon>
        <taxon>Spermatophyta</taxon>
        <taxon>Magnoliopsida</taxon>
        <taxon>Liliopsida</taxon>
        <taxon>Poales</taxon>
        <taxon>Poaceae</taxon>
        <taxon>BOP clade</taxon>
        <taxon>Pooideae</taxon>
        <taxon>Triticodae</taxon>
        <taxon>Triticeae</taxon>
        <taxon>Triticinae</taxon>
        <taxon>Triticum</taxon>
    </lineage>
</organism>
<dbReference type="Gramene" id="TraesCS7A02G410800.1">
    <property type="protein sequence ID" value="TraesCS7A02G410800.1.cds1"/>
    <property type="gene ID" value="TraesCS7A02G410800"/>
</dbReference>
<protein>
    <submittedName>
        <fullName evidence="3">Uncharacterized protein</fullName>
    </submittedName>
</protein>
<feature type="compositionally biased region" description="Basic residues" evidence="1">
    <location>
        <begin position="30"/>
        <end position="44"/>
    </location>
</feature>
<evidence type="ECO:0000256" key="2">
    <source>
        <dbReference type="SAM" id="Phobius"/>
    </source>
</evidence>
<reference evidence="3" key="1">
    <citation type="submission" date="2018-08" db="EMBL/GenBank/DDBJ databases">
        <authorList>
            <person name="Rossello M."/>
        </authorList>
    </citation>
    <scope>NUCLEOTIDE SEQUENCE [LARGE SCALE GENOMIC DNA]</scope>
    <source>
        <strain evidence="3">cv. Chinese Spring</strain>
    </source>
</reference>
<dbReference type="Gramene" id="TraesJUL7A03G04014370.1">
    <property type="protein sequence ID" value="TraesJUL7A03G04014370.1.CDS1"/>
    <property type="gene ID" value="TraesJUL7A03G04014370"/>
</dbReference>
<keyword evidence="2" id="KW-0812">Transmembrane</keyword>
<dbReference type="Gramene" id="TraesCLE_scaffold_159803_01G000100.1">
    <property type="protein sequence ID" value="TraesCLE_scaffold_159803_01G000100.1"/>
    <property type="gene ID" value="TraesCLE_scaffold_159803_01G000100"/>
</dbReference>
<keyword evidence="2" id="KW-0472">Membrane</keyword>
<dbReference type="EnsemblPlants" id="TraesCS7A02G410800.1">
    <property type="protein sequence ID" value="TraesCS7A02G410800.1.cds1"/>
    <property type="gene ID" value="TraesCS7A02G410800"/>
</dbReference>
<dbReference type="Proteomes" id="UP000019116">
    <property type="component" value="Chromosome 7A"/>
</dbReference>
<dbReference type="Gramene" id="TraesWEE_scaffold_127848_01G000100.1">
    <property type="protein sequence ID" value="TraesWEE_scaffold_127848_01G000100.1"/>
    <property type="gene ID" value="TraesWEE_scaffold_127848_01G000100"/>
</dbReference>